<sequence length="146" mass="15378">MSNRILASILCGILFGIGLVVSDMVNPARVIAFLDVGGNWDPSLAFVMGGALIPSSIAYAIKRSRSRPALDTQFHVPTSRSIDTKLVLGAALFGLGWGLVGLCPGPAIASLVTGRWETALFAAAMLAGMFAYRIVQSGQSTQLQLR</sequence>
<dbReference type="OrthoDB" id="9790409at2"/>
<evidence type="ECO:0000313" key="3">
    <source>
        <dbReference type="Proteomes" id="UP000326881"/>
    </source>
</evidence>
<keyword evidence="1" id="KW-0812">Transmembrane</keyword>
<evidence type="ECO:0000313" key="2">
    <source>
        <dbReference type="EMBL" id="QFY61088.1"/>
    </source>
</evidence>
<feature type="transmembrane region" description="Helical" evidence="1">
    <location>
        <begin position="43"/>
        <end position="61"/>
    </location>
</feature>
<protein>
    <submittedName>
        <fullName evidence="2">YeeE/YedE family protein</fullName>
    </submittedName>
</protein>
<keyword evidence="1" id="KW-0472">Membrane</keyword>
<dbReference type="KEGG" id="rgr:FZ934_12090"/>
<feature type="transmembrane region" description="Helical" evidence="1">
    <location>
        <begin position="118"/>
        <end position="135"/>
    </location>
</feature>
<accession>A0A5Q0C573</accession>
<dbReference type="Proteomes" id="UP000326881">
    <property type="component" value="Chromosome"/>
</dbReference>
<evidence type="ECO:0000256" key="1">
    <source>
        <dbReference type="SAM" id="Phobius"/>
    </source>
</evidence>
<dbReference type="Pfam" id="PF20398">
    <property type="entry name" value="DUF6691"/>
    <property type="match status" value="1"/>
</dbReference>
<dbReference type="RefSeq" id="WP_153271256.1">
    <property type="nucleotide sequence ID" value="NZ_CP043498.1"/>
</dbReference>
<gene>
    <name evidence="2" type="ORF">FZ934_12090</name>
</gene>
<keyword evidence="3" id="KW-1185">Reference proteome</keyword>
<keyword evidence="1" id="KW-1133">Transmembrane helix</keyword>
<feature type="transmembrane region" description="Helical" evidence="1">
    <location>
        <begin position="86"/>
        <end position="112"/>
    </location>
</feature>
<name>A0A5Q0C573_9HYPH</name>
<dbReference type="EMBL" id="CP043498">
    <property type="protein sequence ID" value="QFY61088.1"/>
    <property type="molecule type" value="Genomic_DNA"/>
</dbReference>
<dbReference type="AlphaFoldDB" id="A0A5Q0C573"/>
<proteinExistence type="predicted"/>
<organism evidence="2 3">
    <name type="scientific">Rhizobium grahamii</name>
    <dbReference type="NCBI Taxonomy" id="1120045"/>
    <lineage>
        <taxon>Bacteria</taxon>
        <taxon>Pseudomonadati</taxon>
        <taxon>Pseudomonadota</taxon>
        <taxon>Alphaproteobacteria</taxon>
        <taxon>Hyphomicrobiales</taxon>
        <taxon>Rhizobiaceae</taxon>
        <taxon>Rhizobium/Agrobacterium group</taxon>
        <taxon>Rhizobium</taxon>
    </lineage>
</organism>
<reference evidence="2 3" key="1">
    <citation type="submission" date="2019-08" db="EMBL/GenBank/DDBJ databases">
        <title>Prosopis cineraria nodule microbiome.</title>
        <authorList>
            <person name="Ali R."/>
            <person name="Chaluvadi S.R."/>
            <person name="Wang X."/>
        </authorList>
    </citation>
    <scope>NUCLEOTIDE SEQUENCE [LARGE SCALE GENOMIC DNA]</scope>
    <source>
        <strain evidence="2 3">BG7</strain>
    </source>
</reference>
<dbReference type="InterPro" id="IPR046513">
    <property type="entry name" value="DUF6691"/>
</dbReference>